<evidence type="ECO:0000313" key="3">
    <source>
        <dbReference type="Proteomes" id="UP000321258"/>
    </source>
</evidence>
<name>A0A512IMV7_9HYPH</name>
<protein>
    <recommendedName>
        <fullName evidence="1">DUF6894 domain-containing protein</fullName>
    </recommendedName>
</protein>
<evidence type="ECO:0000313" key="2">
    <source>
        <dbReference type="EMBL" id="GEO99039.1"/>
    </source>
</evidence>
<accession>A0A512IMV7</accession>
<sequence>MPRFYFDVHDGVDICDEVGRELPDRAAVREEALGVAIKLLAAEAAEAKEMTLILTVRDQSGATPLKIRLVSQIEEG</sequence>
<organism evidence="2 3">
    <name type="scientific">Methylobacterium haplocladii</name>
    <dbReference type="NCBI Taxonomy" id="1176176"/>
    <lineage>
        <taxon>Bacteria</taxon>
        <taxon>Pseudomonadati</taxon>
        <taxon>Pseudomonadota</taxon>
        <taxon>Alphaproteobacteria</taxon>
        <taxon>Hyphomicrobiales</taxon>
        <taxon>Methylobacteriaceae</taxon>
        <taxon>Methylobacterium</taxon>
    </lineage>
</organism>
<proteinExistence type="predicted"/>
<dbReference type="Pfam" id="PF21834">
    <property type="entry name" value="DUF6894"/>
    <property type="match status" value="1"/>
</dbReference>
<dbReference type="Proteomes" id="UP000321258">
    <property type="component" value="Unassembled WGS sequence"/>
</dbReference>
<gene>
    <name evidence="2" type="ORF">MHA02_14270</name>
</gene>
<comment type="caution">
    <text evidence="2">The sequence shown here is derived from an EMBL/GenBank/DDBJ whole genome shotgun (WGS) entry which is preliminary data.</text>
</comment>
<dbReference type="OrthoDB" id="7999597at2"/>
<dbReference type="EMBL" id="BJZT01000013">
    <property type="protein sequence ID" value="GEO99039.1"/>
    <property type="molecule type" value="Genomic_DNA"/>
</dbReference>
<reference evidence="2 3" key="1">
    <citation type="submission" date="2019-07" db="EMBL/GenBank/DDBJ databases">
        <title>Whole genome shotgun sequence of Methylobacterium haplocladii NBRC 107714.</title>
        <authorList>
            <person name="Hosoyama A."/>
            <person name="Uohara A."/>
            <person name="Ohji S."/>
            <person name="Ichikawa N."/>
        </authorList>
    </citation>
    <scope>NUCLEOTIDE SEQUENCE [LARGE SCALE GENOMIC DNA]</scope>
    <source>
        <strain evidence="2 3">NBRC 107714</strain>
    </source>
</reference>
<dbReference type="AlphaFoldDB" id="A0A512IMV7"/>
<keyword evidence="3" id="KW-1185">Reference proteome</keyword>
<dbReference type="RefSeq" id="WP_147077950.1">
    <property type="nucleotide sequence ID" value="NZ_BJZT01000013.1"/>
</dbReference>
<evidence type="ECO:0000259" key="1">
    <source>
        <dbReference type="Pfam" id="PF21834"/>
    </source>
</evidence>
<feature type="domain" description="DUF6894" evidence="1">
    <location>
        <begin position="3"/>
        <end position="66"/>
    </location>
</feature>
<dbReference type="InterPro" id="IPR054189">
    <property type="entry name" value="DUF6894"/>
</dbReference>